<evidence type="ECO:0000313" key="3">
    <source>
        <dbReference type="Proteomes" id="UP000467840"/>
    </source>
</evidence>
<comment type="caution">
    <text evidence="2">The sequence shown here is derived from an EMBL/GenBank/DDBJ whole genome shotgun (WGS) entry which is preliminary data.</text>
</comment>
<sequence length="252" mass="27964">MQSQNQKIQDLSAGLHRMEEMMSHRMEEMMSQMMELMKPSQGKGKEPVVPETQSNVNGTRVNPIEIGANSNEGRGILPLPKGKENGDSGNSSQGHKSSCNLRNSAMKLKRRRREREENAGLASGMFTYRKSRDEDSSSNMGKSIDPDADAEVEEKGRVKMGDKFADRSGEKPSQQSQPGLAGNAGAVDQVHIEKGHAIGQHEEETQKVQQNKIRTLIPANHKYVWSGPRALVQREGSRRRSCIDAAIEILMK</sequence>
<gene>
    <name evidence="2" type="ORF">GH714_021250</name>
</gene>
<protein>
    <submittedName>
        <fullName evidence="2">Uncharacterized protein</fullName>
    </submittedName>
</protein>
<dbReference type="Proteomes" id="UP000467840">
    <property type="component" value="Chromosome 10"/>
</dbReference>
<feature type="compositionally biased region" description="Basic and acidic residues" evidence="1">
    <location>
        <begin position="153"/>
        <end position="170"/>
    </location>
</feature>
<keyword evidence="3" id="KW-1185">Reference proteome</keyword>
<evidence type="ECO:0000313" key="2">
    <source>
        <dbReference type="EMBL" id="KAF2319968.1"/>
    </source>
</evidence>
<feature type="compositionally biased region" description="Polar residues" evidence="1">
    <location>
        <begin position="51"/>
        <end position="60"/>
    </location>
</feature>
<feature type="region of interest" description="Disordered" evidence="1">
    <location>
        <begin position="38"/>
        <end position="194"/>
    </location>
</feature>
<evidence type="ECO:0000256" key="1">
    <source>
        <dbReference type="SAM" id="MobiDB-lite"/>
    </source>
</evidence>
<proteinExistence type="predicted"/>
<feature type="compositionally biased region" description="Polar residues" evidence="1">
    <location>
        <begin position="87"/>
        <end position="103"/>
    </location>
</feature>
<dbReference type="AlphaFoldDB" id="A0A6A6N605"/>
<reference evidence="2 3" key="1">
    <citation type="journal article" date="2020" name="Mol. Plant">
        <title>The Chromosome-Based Rubber Tree Genome Provides New Insights into Spurge Genome Evolution and Rubber Biosynthesis.</title>
        <authorList>
            <person name="Liu J."/>
            <person name="Shi C."/>
            <person name="Shi C.C."/>
            <person name="Li W."/>
            <person name="Zhang Q.J."/>
            <person name="Zhang Y."/>
            <person name="Li K."/>
            <person name="Lu H.F."/>
            <person name="Shi C."/>
            <person name="Zhu S.T."/>
            <person name="Xiao Z.Y."/>
            <person name="Nan H."/>
            <person name="Yue Y."/>
            <person name="Zhu X.G."/>
            <person name="Wu Y."/>
            <person name="Hong X.N."/>
            <person name="Fan G.Y."/>
            <person name="Tong Y."/>
            <person name="Zhang D."/>
            <person name="Mao C.L."/>
            <person name="Liu Y.L."/>
            <person name="Hao S.J."/>
            <person name="Liu W.Q."/>
            <person name="Lv M.Q."/>
            <person name="Zhang H.B."/>
            <person name="Liu Y."/>
            <person name="Hu-Tang G.R."/>
            <person name="Wang J.P."/>
            <person name="Wang J.H."/>
            <person name="Sun Y.H."/>
            <person name="Ni S.B."/>
            <person name="Chen W.B."/>
            <person name="Zhang X.C."/>
            <person name="Jiao Y.N."/>
            <person name="Eichler E.E."/>
            <person name="Li G.H."/>
            <person name="Liu X."/>
            <person name="Gao L.Z."/>
        </authorList>
    </citation>
    <scope>NUCLEOTIDE SEQUENCE [LARGE SCALE GENOMIC DNA]</scope>
    <source>
        <strain evidence="3">cv. GT1</strain>
        <tissue evidence="2">Leaf</tissue>
    </source>
</reference>
<name>A0A6A6N605_HEVBR</name>
<dbReference type="EMBL" id="JAAGAX010000003">
    <property type="protein sequence ID" value="KAF2319968.1"/>
    <property type="molecule type" value="Genomic_DNA"/>
</dbReference>
<organism evidence="2 3">
    <name type="scientific">Hevea brasiliensis</name>
    <name type="common">Para rubber tree</name>
    <name type="synonym">Siphonia brasiliensis</name>
    <dbReference type="NCBI Taxonomy" id="3981"/>
    <lineage>
        <taxon>Eukaryota</taxon>
        <taxon>Viridiplantae</taxon>
        <taxon>Streptophyta</taxon>
        <taxon>Embryophyta</taxon>
        <taxon>Tracheophyta</taxon>
        <taxon>Spermatophyta</taxon>
        <taxon>Magnoliopsida</taxon>
        <taxon>eudicotyledons</taxon>
        <taxon>Gunneridae</taxon>
        <taxon>Pentapetalae</taxon>
        <taxon>rosids</taxon>
        <taxon>fabids</taxon>
        <taxon>Malpighiales</taxon>
        <taxon>Euphorbiaceae</taxon>
        <taxon>Crotonoideae</taxon>
        <taxon>Micrandreae</taxon>
        <taxon>Hevea</taxon>
    </lineage>
</organism>
<accession>A0A6A6N605</accession>